<dbReference type="SUPFAM" id="SSF161098">
    <property type="entry name" value="MetI-like"/>
    <property type="match status" value="1"/>
</dbReference>
<evidence type="ECO:0000256" key="2">
    <source>
        <dbReference type="ARBA" id="ARBA00022692"/>
    </source>
</evidence>
<dbReference type="InterPro" id="IPR035906">
    <property type="entry name" value="MetI-like_sf"/>
</dbReference>
<proteinExistence type="inferred from homology"/>
<dbReference type="AlphaFoldDB" id="A0A832YXP3"/>
<feature type="transmembrane region" description="Helical" evidence="5">
    <location>
        <begin position="131"/>
        <end position="155"/>
    </location>
</feature>
<dbReference type="EMBL" id="DQTV01000031">
    <property type="protein sequence ID" value="HIP56714.1"/>
    <property type="molecule type" value="Genomic_DNA"/>
</dbReference>
<keyword evidence="2 5" id="KW-0812">Transmembrane</keyword>
<evidence type="ECO:0000256" key="5">
    <source>
        <dbReference type="RuleBase" id="RU363032"/>
    </source>
</evidence>
<gene>
    <name evidence="7" type="ORF">EYH02_01380</name>
</gene>
<feature type="domain" description="ABC transmembrane type-1" evidence="6">
    <location>
        <begin position="96"/>
        <end position="288"/>
    </location>
</feature>
<dbReference type="PANTHER" id="PTHR42729">
    <property type="entry name" value="OLIGO/DIPEPTIDE TRANSPORT, PERMEASE PROTEIN (DPPC-2)"/>
    <property type="match status" value="1"/>
</dbReference>
<feature type="transmembrane region" description="Helical" evidence="5">
    <location>
        <begin position="161"/>
        <end position="179"/>
    </location>
</feature>
<reference evidence="7" key="1">
    <citation type="journal article" date="2020" name="ISME J.">
        <title>Gammaproteobacteria mediating utilization of methyl-, sulfur- and petroleum organic compounds in deep ocean hydrothermal plumes.</title>
        <authorList>
            <person name="Zhou Z."/>
            <person name="Liu Y."/>
            <person name="Pan J."/>
            <person name="Cron B.R."/>
            <person name="Toner B.M."/>
            <person name="Anantharaman K."/>
            <person name="Breier J.A."/>
            <person name="Dick G.J."/>
            <person name="Li M."/>
        </authorList>
    </citation>
    <scope>NUCLEOTIDE SEQUENCE</scope>
    <source>
        <strain evidence="7">SZUA-1435</strain>
    </source>
</reference>
<keyword evidence="5" id="KW-0813">Transport</keyword>
<dbReference type="Gene3D" id="1.10.3720.10">
    <property type="entry name" value="MetI-like"/>
    <property type="match status" value="1"/>
</dbReference>
<evidence type="ECO:0000256" key="3">
    <source>
        <dbReference type="ARBA" id="ARBA00022989"/>
    </source>
</evidence>
<organism evidence="7 8">
    <name type="scientific">Ignisphaera aggregans</name>
    <dbReference type="NCBI Taxonomy" id="334771"/>
    <lineage>
        <taxon>Archaea</taxon>
        <taxon>Thermoproteota</taxon>
        <taxon>Thermoprotei</taxon>
        <taxon>Desulfurococcales</taxon>
        <taxon>Desulfurococcaceae</taxon>
        <taxon>Ignisphaera</taxon>
    </lineage>
</organism>
<evidence type="ECO:0000256" key="1">
    <source>
        <dbReference type="ARBA" id="ARBA00004141"/>
    </source>
</evidence>
<dbReference type="Pfam" id="PF00528">
    <property type="entry name" value="BPD_transp_1"/>
    <property type="match status" value="1"/>
</dbReference>
<evidence type="ECO:0000313" key="7">
    <source>
        <dbReference type="EMBL" id="HIP56714.1"/>
    </source>
</evidence>
<evidence type="ECO:0000256" key="4">
    <source>
        <dbReference type="ARBA" id="ARBA00023136"/>
    </source>
</evidence>
<sequence length="305" mass="33446">MKISHLRLGVKAFIEDWILFPLSVIVHNVKALVGFIILLFYIAMATIGPHVVPYPRSFTCPPYLPPTIFRWPPSLEHPLGCDYIGTDIWAQIVWGSTTVLEIAFIAGIVTTLVGIAVGMIAGFLGGKVDAVLMAITDVVMTIPGLPLLIVLASVIRTSSPLVVGLMLSITAWAGLARAIRSQVLSLKYREFVEAAKALGMPTWHIVFREIMPNLMSFVAINFIFATVGAIYGSVGLYFLGVLPFTAFNWGIMLNMAFRQAGALYSLHTIHYLLAPIFAIIGLQIGLILFSYAIDEIFNPRLRARA</sequence>
<evidence type="ECO:0000313" key="8">
    <source>
        <dbReference type="Proteomes" id="UP000605805"/>
    </source>
</evidence>
<keyword evidence="4 5" id="KW-0472">Membrane</keyword>
<feature type="transmembrane region" description="Helical" evidence="5">
    <location>
        <begin position="20"/>
        <end position="44"/>
    </location>
</feature>
<comment type="similarity">
    <text evidence="5">Belongs to the binding-protein-dependent transport system permease family.</text>
</comment>
<dbReference type="GO" id="GO:0055085">
    <property type="term" value="P:transmembrane transport"/>
    <property type="evidence" value="ECO:0007669"/>
    <property type="project" value="InterPro"/>
</dbReference>
<feature type="transmembrane region" description="Helical" evidence="5">
    <location>
        <begin position="210"/>
        <end position="231"/>
    </location>
</feature>
<keyword evidence="3 5" id="KW-1133">Transmembrane helix</keyword>
<accession>A0A832YXP3</accession>
<name>A0A832YXP3_9CREN</name>
<evidence type="ECO:0000259" key="6">
    <source>
        <dbReference type="PROSITE" id="PS50928"/>
    </source>
</evidence>
<dbReference type="CDD" id="cd06261">
    <property type="entry name" value="TM_PBP2"/>
    <property type="match status" value="1"/>
</dbReference>
<comment type="subcellular location">
    <subcellularLocation>
        <location evidence="5">Cell membrane</location>
        <topology evidence="5">Multi-pass membrane protein</topology>
    </subcellularLocation>
    <subcellularLocation>
        <location evidence="1">Membrane</location>
        <topology evidence="1">Multi-pass membrane protein</topology>
    </subcellularLocation>
</comment>
<dbReference type="Proteomes" id="UP000605805">
    <property type="component" value="Unassembled WGS sequence"/>
</dbReference>
<comment type="caution">
    <text evidence="7">The sequence shown here is derived from an EMBL/GenBank/DDBJ whole genome shotgun (WGS) entry which is preliminary data.</text>
</comment>
<dbReference type="PANTHER" id="PTHR42729:SF1">
    <property type="entry name" value="OLIGO_DIPEPTIDE TRANSPORT, PERMEASE PROTEIN (DPPC-2)"/>
    <property type="match status" value="1"/>
</dbReference>
<protein>
    <submittedName>
        <fullName evidence="7">ABC transporter permease</fullName>
    </submittedName>
</protein>
<dbReference type="InterPro" id="IPR000515">
    <property type="entry name" value="MetI-like"/>
</dbReference>
<dbReference type="PROSITE" id="PS50928">
    <property type="entry name" value="ABC_TM1"/>
    <property type="match status" value="1"/>
</dbReference>
<dbReference type="GO" id="GO:0005886">
    <property type="term" value="C:plasma membrane"/>
    <property type="evidence" value="ECO:0007669"/>
    <property type="project" value="UniProtKB-SubCell"/>
</dbReference>
<feature type="transmembrane region" description="Helical" evidence="5">
    <location>
        <begin position="102"/>
        <end position="124"/>
    </location>
</feature>
<feature type="transmembrane region" description="Helical" evidence="5">
    <location>
        <begin position="269"/>
        <end position="293"/>
    </location>
</feature>